<dbReference type="PANTHER" id="PTHR13633:SF3">
    <property type="entry name" value="MITOCHONDRIAL TRANSCRIPTION RESCUE FACTOR 1"/>
    <property type="match status" value="1"/>
</dbReference>
<dbReference type="Pfam" id="PF21278">
    <property type="entry name" value="YlmH_1st"/>
    <property type="match status" value="1"/>
</dbReference>
<dbReference type="PROSITE" id="PS50889">
    <property type="entry name" value="S4"/>
    <property type="match status" value="1"/>
</dbReference>
<dbReference type="SUPFAM" id="SSF55174">
    <property type="entry name" value="Alpha-L RNA-binding motif"/>
    <property type="match status" value="1"/>
</dbReference>
<proteinExistence type="predicted"/>
<reference evidence="3 4" key="1">
    <citation type="submission" date="2015-08" db="EMBL/GenBank/DDBJ databases">
        <title>Genome sequence of Streptococcus phocae subsp. phocae ATCC 51973T isolated from liver specimen obtained from seal.</title>
        <authorList>
            <person name="Avendano-Herrera R."/>
        </authorList>
    </citation>
    <scope>NUCLEOTIDE SEQUENCE [LARGE SCALE GENOMIC DNA]</scope>
    <source>
        <strain evidence="3 4">ATCC 51973</strain>
    </source>
</reference>
<dbReference type="InterPro" id="IPR002942">
    <property type="entry name" value="S4_RNA-bd"/>
</dbReference>
<dbReference type="SMART" id="SM00363">
    <property type="entry name" value="S4"/>
    <property type="match status" value="1"/>
</dbReference>
<dbReference type="Pfam" id="PF01479">
    <property type="entry name" value="S4"/>
    <property type="match status" value="1"/>
</dbReference>
<dbReference type="Pfam" id="PF17774">
    <property type="entry name" value="YlmH_RBD"/>
    <property type="match status" value="1"/>
</dbReference>
<dbReference type="AlphaFoldDB" id="A0A0P6SE98"/>
<evidence type="ECO:0000259" key="2">
    <source>
        <dbReference type="SMART" id="SM00363"/>
    </source>
</evidence>
<dbReference type="InterPro" id="IPR040591">
    <property type="entry name" value="RqcP2_RBD"/>
</dbReference>
<keyword evidence="1" id="KW-0694">RNA-binding</keyword>
<accession>A0A0P6SE98</accession>
<gene>
    <name evidence="3" type="ORF">AKK44_04400</name>
</gene>
<evidence type="ECO:0000256" key="1">
    <source>
        <dbReference type="PROSITE-ProRule" id="PRU00182"/>
    </source>
</evidence>
<protein>
    <submittedName>
        <fullName evidence="3">RNA-binding protein</fullName>
    </submittedName>
</protein>
<dbReference type="PANTHER" id="PTHR13633">
    <property type="entry name" value="MITOCHONDRIAL TRANSCRIPTION RESCUE FACTOR 1"/>
    <property type="match status" value="1"/>
</dbReference>
<comment type="caution">
    <text evidence="3">The sequence shown here is derived from an EMBL/GenBank/DDBJ whole genome shotgun (WGS) entry which is preliminary data.</text>
</comment>
<dbReference type="Gene3D" id="3.30.70.330">
    <property type="match status" value="1"/>
</dbReference>
<dbReference type="PATRIC" id="fig|119224.3.peg.411"/>
<dbReference type="RefSeq" id="WP_054278683.1">
    <property type="nucleotide sequence ID" value="NZ_LHQM01000013.1"/>
</dbReference>
<sequence length="263" mass="30144">MVDSKTMYQHFQPDEHPFIEKMTDLIRRVDNNYVLERTDFLNPREVDILKNLVAKTPLQCHVSTDLYPSEYGRVIIAPEYYELDVVDFDMSLIEISYNPKFNRLTHAQILGTLLNELGIKRSLLGDIFTQEGYAQIMISKALLGYFLGNISKIARASVKLKEVDFDQLIGPSHHETTVDILASSLRIDRLIATALSLSRNQAIKLIESDNVKVNYRVVNKISYVLELGDMISIRGYGRFRILEQNGITKNGKYKVTLGKMMHK</sequence>
<feature type="domain" description="RNA-binding S4" evidence="2">
    <location>
        <begin position="185"/>
        <end position="247"/>
    </location>
</feature>
<dbReference type="STRING" id="119224.AKK44_04400"/>
<dbReference type="InterPro" id="IPR036986">
    <property type="entry name" value="S4_RNA-bd_sf"/>
</dbReference>
<dbReference type="CDD" id="cd00165">
    <property type="entry name" value="S4"/>
    <property type="match status" value="1"/>
</dbReference>
<dbReference type="GO" id="GO:0003723">
    <property type="term" value="F:RNA binding"/>
    <property type="evidence" value="ECO:0007669"/>
    <property type="project" value="UniProtKB-KW"/>
</dbReference>
<evidence type="ECO:0000313" key="4">
    <source>
        <dbReference type="Proteomes" id="UP000049578"/>
    </source>
</evidence>
<dbReference type="InterPro" id="IPR048443">
    <property type="entry name" value="RqcP2_N"/>
</dbReference>
<keyword evidence="4" id="KW-1185">Reference proteome</keyword>
<dbReference type="InterPro" id="IPR012677">
    <property type="entry name" value="Nucleotide-bd_a/b_plait_sf"/>
</dbReference>
<dbReference type="Gene3D" id="3.10.290.10">
    <property type="entry name" value="RNA-binding S4 domain"/>
    <property type="match status" value="1"/>
</dbReference>
<name>A0A0P6SE98_9STRE</name>
<organism evidence="3 4">
    <name type="scientific">Streptococcus phocae</name>
    <dbReference type="NCBI Taxonomy" id="119224"/>
    <lineage>
        <taxon>Bacteria</taxon>
        <taxon>Bacillati</taxon>
        <taxon>Bacillota</taxon>
        <taxon>Bacilli</taxon>
        <taxon>Lactobacillales</taxon>
        <taxon>Streptococcaceae</taxon>
        <taxon>Streptococcus</taxon>
    </lineage>
</organism>
<dbReference type="Gene3D" id="3.30.1370.160">
    <property type="match status" value="1"/>
</dbReference>
<evidence type="ECO:0000313" key="3">
    <source>
        <dbReference type="EMBL" id="KPJ22482.1"/>
    </source>
</evidence>
<dbReference type="Proteomes" id="UP000049578">
    <property type="component" value="Unassembled WGS sequence"/>
</dbReference>
<dbReference type="EMBL" id="LHQM01000013">
    <property type="protein sequence ID" value="KPJ22482.1"/>
    <property type="molecule type" value="Genomic_DNA"/>
</dbReference>